<evidence type="ECO:0000313" key="3">
    <source>
        <dbReference type="Proteomes" id="UP000325577"/>
    </source>
</evidence>
<dbReference type="PANTHER" id="PTHR22774">
    <property type="entry name" value="CHOREIN N-TERMINAL DOMAIN-CONTAINING PROTEIN"/>
    <property type="match status" value="1"/>
</dbReference>
<dbReference type="OrthoDB" id="43807at2759"/>
<dbReference type="AlphaFoldDB" id="A0A5J5AA79"/>
<accession>A0A5J5AA79</accession>
<name>A0A5J5AA79_9ASTE</name>
<organism evidence="2 3">
    <name type="scientific">Nyssa sinensis</name>
    <dbReference type="NCBI Taxonomy" id="561372"/>
    <lineage>
        <taxon>Eukaryota</taxon>
        <taxon>Viridiplantae</taxon>
        <taxon>Streptophyta</taxon>
        <taxon>Embryophyta</taxon>
        <taxon>Tracheophyta</taxon>
        <taxon>Spermatophyta</taxon>
        <taxon>Magnoliopsida</taxon>
        <taxon>eudicotyledons</taxon>
        <taxon>Gunneridae</taxon>
        <taxon>Pentapetalae</taxon>
        <taxon>asterids</taxon>
        <taxon>Cornales</taxon>
        <taxon>Nyssaceae</taxon>
        <taxon>Nyssa</taxon>
    </lineage>
</organism>
<proteinExistence type="predicted"/>
<sequence>MESILARALEYTLKYWLKSFSRDQFKLQGRTVQLSNLDINGDALHASLGLPPALNVSAAKVGKLVITLPSVSNVQVEPIVVQIDRLDLVLEENEDLDASRSTSSAQSSTSSGRGSGYGFADKIADGMTLEVHTVNLLLETHGGARGRAGATWASPMASITMRNLILYTTNERWQVVNLKEARDFSSNLKFIYVFKKLEWEYLSIDLLPHPDMFTDAHFACSQDGSNRKDDDGAKRVFFGGERFIDGITGQAYITVQRTELNSPLGLEVQLHITEAVCPALSEPGLRALLRFLTGLYVCLNRGDVNPNAQQCSTEAAGRSLVSITVDHIFLCIKDAEFQLELLMQSLLFSRASVSDGEIARYLTRVMIGGLFLRDTFSRPPCTLVQPSMQAATEDLLAIPDFGKNFCPPIYPLGDSKWQLNEGLPLICLHSLQIKPSPASPSFASETVIDCQPLMISLQEESCLRISSFLADGIVVNPGAVLPDSSVNSLIFNLKGLDITVPLDMGKTNYPESGNAAFQSSFVGARLHIQNLFFLESPSIKLKLLNLEKDPACFCLWEDQPIDASQKKWTIGASLLDLSLETCNGSTGVQNSLISSSGLWRCVELKDACIEVAMATADGSSLINVPPPGGVVRVGVACQQYFSNTSVEQLFFVLELYAYFGRITEKIAIAGKNSRPNKKQNESSGGRLIEKVPSDTAISLAVMHLQLRFLESSSIVIQGMPLVQFIGDDLFIKVSHRTLGGAIAISSSIRWESVQVDCADTEGNLAHENGTLFTSIENGLLISGNDHPQLRAVLWVQNRRNHHSNGNVLSVPFLDISSVHVIPYNAQDMECHSLSVAASIAGVRLGGGMNYAEALLHRFGILGPDGGPGEGLSKGLENLSAGPLSKLFKASPLFVDSLKEYGNAGDVKDDGFLHLGTPDDLDVSIELKDWLLALEGAQEMAESPWLCNHENFGREERCWHTTFQSLQVKAKSSQKHVANGKGKFHGMQKCPIELVTVGVVGLRTLKPQAPKGILQNGLPVKGLKPIGETYGGINLGVDIAISEDDADDGMANWVVENLKFSVKQPIEAVVKKDELEHLAILCKSEVDSMGRIAAGVLRVLKLEGSVGQAAINQLSNLGTEGFDKIFNPEKLSRGSSVGSTGFSPSSNVNNESLLPTLETLASLEQLVLDSQAECAALTAEFCGSESSMQHRANVKQLTQKLESMQCLLARLRTQI</sequence>
<dbReference type="Pfam" id="PF24917">
    <property type="entry name" value="BLTP3A_B"/>
    <property type="match status" value="1"/>
</dbReference>
<dbReference type="Proteomes" id="UP000325577">
    <property type="component" value="Linkage Group LG3"/>
</dbReference>
<dbReference type="PANTHER" id="PTHR22774:SF11">
    <property type="entry name" value="CHOREIN N-TERMINAL DOMAIN-CONTAINING PROTEIN"/>
    <property type="match status" value="1"/>
</dbReference>
<keyword evidence="3" id="KW-1185">Reference proteome</keyword>
<dbReference type="EMBL" id="CM018046">
    <property type="protein sequence ID" value="KAA8526938.1"/>
    <property type="molecule type" value="Genomic_DNA"/>
</dbReference>
<dbReference type="InterPro" id="IPR026728">
    <property type="entry name" value="BLTP3A/B"/>
</dbReference>
<keyword evidence="1" id="KW-0175">Coiled coil</keyword>
<feature type="coiled-coil region" evidence="1">
    <location>
        <begin position="1159"/>
        <end position="1213"/>
    </location>
</feature>
<reference evidence="2 3" key="1">
    <citation type="submission" date="2019-09" db="EMBL/GenBank/DDBJ databases">
        <title>A chromosome-level genome assembly of the Chinese tupelo Nyssa sinensis.</title>
        <authorList>
            <person name="Yang X."/>
            <person name="Kang M."/>
            <person name="Yang Y."/>
            <person name="Xiong H."/>
            <person name="Wang M."/>
            <person name="Zhang Z."/>
            <person name="Wang Z."/>
            <person name="Wu H."/>
            <person name="Ma T."/>
            <person name="Liu J."/>
            <person name="Xi Z."/>
        </authorList>
    </citation>
    <scope>NUCLEOTIDE SEQUENCE [LARGE SCALE GENOMIC DNA]</scope>
    <source>
        <strain evidence="2">J267</strain>
        <tissue evidence="2">Leaf</tissue>
    </source>
</reference>
<evidence type="ECO:0000313" key="2">
    <source>
        <dbReference type="EMBL" id="KAA8526938.1"/>
    </source>
</evidence>
<protein>
    <submittedName>
        <fullName evidence="2">Uncharacterized protein</fullName>
    </submittedName>
</protein>
<evidence type="ECO:0000256" key="1">
    <source>
        <dbReference type="SAM" id="Coils"/>
    </source>
</evidence>
<gene>
    <name evidence="2" type="ORF">F0562_008833</name>
</gene>